<reference evidence="2 3" key="1">
    <citation type="submission" date="2019-03" db="EMBL/GenBank/DDBJ databases">
        <title>First draft genome of Liparis tanakae, snailfish: a comprehensive survey of snailfish specific genes.</title>
        <authorList>
            <person name="Kim W."/>
            <person name="Song I."/>
            <person name="Jeong J.-H."/>
            <person name="Kim D."/>
            <person name="Kim S."/>
            <person name="Ryu S."/>
            <person name="Song J.Y."/>
            <person name="Lee S.K."/>
        </authorList>
    </citation>
    <scope>NUCLEOTIDE SEQUENCE [LARGE SCALE GENOMIC DNA]</scope>
    <source>
        <tissue evidence="2">Muscle</tissue>
    </source>
</reference>
<comment type="caution">
    <text evidence="2">The sequence shown here is derived from an EMBL/GenBank/DDBJ whole genome shotgun (WGS) entry which is preliminary data.</text>
</comment>
<feature type="compositionally biased region" description="Basic and acidic residues" evidence="1">
    <location>
        <begin position="191"/>
        <end position="205"/>
    </location>
</feature>
<gene>
    <name evidence="2" type="ORF">EYF80_007827</name>
</gene>
<dbReference type="AlphaFoldDB" id="A0A4Z2IV99"/>
<organism evidence="2 3">
    <name type="scientific">Liparis tanakae</name>
    <name type="common">Tanaka's snailfish</name>
    <dbReference type="NCBI Taxonomy" id="230148"/>
    <lineage>
        <taxon>Eukaryota</taxon>
        <taxon>Metazoa</taxon>
        <taxon>Chordata</taxon>
        <taxon>Craniata</taxon>
        <taxon>Vertebrata</taxon>
        <taxon>Euteleostomi</taxon>
        <taxon>Actinopterygii</taxon>
        <taxon>Neopterygii</taxon>
        <taxon>Teleostei</taxon>
        <taxon>Neoteleostei</taxon>
        <taxon>Acanthomorphata</taxon>
        <taxon>Eupercaria</taxon>
        <taxon>Perciformes</taxon>
        <taxon>Cottioidei</taxon>
        <taxon>Cottales</taxon>
        <taxon>Liparidae</taxon>
        <taxon>Liparis</taxon>
    </lineage>
</organism>
<evidence type="ECO:0000313" key="3">
    <source>
        <dbReference type="Proteomes" id="UP000314294"/>
    </source>
</evidence>
<evidence type="ECO:0000256" key="1">
    <source>
        <dbReference type="SAM" id="MobiDB-lite"/>
    </source>
</evidence>
<keyword evidence="3" id="KW-1185">Reference proteome</keyword>
<protein>
    <submittedName>
        <fullName evidence="2">Uncharacterized protein</fullName>
    </submittedName>
</protein>
<feature type="region of interest" description="Disordered" evidence="1">
    <location>
        <begin position="160"/>
        <end position="212"/>
    </location>
</feature>
<accession>A0A4Z2IV99</accession>
<name>A0A4Z2IV99_9TELE</name>
<sequence length="276" mass="30547">MQNTETKGSETVVSSIGPSLCQKGHPSQGCFFVLGCLPTADASLSLNEAFLSQGASGNLRGSACRFGFAQGTLSFQMEPGKQYLPLCAFLEIIEIPIARAQRGPQWCCSSLTRLPPSPQRWYPAARLGQVVHKMKGLQPRFLFKEDFYCTPALRELSVPGTWRGRGQGKEKEGRSRHGGKVAGTGGGQRFIEPRGKGDEEAEERKRLKSKARANTWDPANRAGWRSCPPVKGWLLPEVELKEFLAMSLPLEMRAEEARQRHKERSRGDTLAWGPSF</sequence>
<dbReference type="Proteomes" id="UP000314294">
    <property type="component" value="Unassembled WGS sequence"/>
</dbReference>
<dbReference type="EMBL" id="SRLO01000043">
    <property type="protein sequence ID" value="TNN81919.1"/>
    <property type="molecule type" value="Genomic_DNA"/>
</dbReference>
<evidence type="ECO:0000313" key="2">
    <source>
        <dbReference type="EMBL" id="TNN81919.1"/>
    </source>
</evidence>
<proteinExistence type="predicted"/>